<evidence type="ECO:0000313" key="3">
    <source>
        <dbReference type="Proteomes" id="UP000478505"/>
    </source>
</evidence>
<proteinExistence type="predicted"/>
<keyword evidence="3" id="KW-1185">Reference proteome</keyword>
<evidence type="ECO:0000256" key="1">
    <source>
        <dbReference type="SAM" id="SignalP"/>
    </source>
</evidence>
<organism evidence="2 3">
    <name type="scientific">Psychroflexus aurantiacus</name>
    <dbReference type="NCBI Taxonomy" id="2709310"/>
    <lineage>
        <taxon>Bacteria</taxon>
        <taxon>Pseudomonadati</taxon>
        <taxon>Bacteroidota</taxon>
        <taxon>Flavobacteriia</taxon>
        <taxon>Flavobacteriales</taxon>
        <taxon>Flavobacteriaceae</taxon>
        <taxon>Psychroflexus</taxon>
    </lineage>
</organism>
<feature type="chain" id="PRO_5025551794" evidence="1">
    <location>
        <begin position="20"/>
        <end position="68"/>
    </location>
</feature>
<feature type="signal peptide" evidence="1">
    <location>
        <begin position="1"/>
        <end position="19"/>
    </location>
</feature>
<comment type="caution">
    <text evidence="2">The sequence shown here is derived from an EMBL/GenBank/DDBJ whole genome shotgun (WGS) entry which is preliminary data.</text>
</comment>
<name>A0A6B3R1I8_9FLAO</name>
<reference evidence="2 3" key="1">
    <citation type="submission" date="2020-02" db="EMBL/GenBank/DDBJ databases">
        <title>Flavobacteriaceae Psychroflexus bacterium YR1-1, complete genome.</title>
        <authorList>
            <person name="Li Y."/>
            <person name="Wu S."/>
        </authorList>
    </citation>
    <scope>NUCLEOTIDE SEQUENCE [LARGE SCALE GENOMIC DNA]</scope>
    <source>
        <strain evidence="2 3">YR1-1</strain>
    </source>
</reference>
<protein>
    <submittedName>
        <fullName evidence="2">Uncharacterized protein</fullName>
    </submittedName>
</protein>
<sequence>MRNLMLVMVILFSTSIVFTSCRETTTTTKEVRVETIESKGAIERAGEKVDSKVNEEIDKTIDKIDSEE</sequence>
<gene>
    <name evidence="2" type="ORF">G3567_01895</name>
</gene>
<dbReference type="EMBL" id="JAAIKD010000001">
    <property type="protein sequence ID" value="NEV92897.1"/>
    <property type="molecule type" value="Genomic_DNA"/>
</dbReference>
<keyword evidence="1" id="KW-0732">Signal</keyword>
<dbReference type="PROSITE" id="PS51257">
    <property type="entry name" value="PROKAR_LIPOPROTEIN"/>
    <property type="match status" value="1"/>
</dbReference>
<dbReference type="AlphaFoldDB" id="A0A6B3R1I8"/>
<evidence type="ECO:0000313" key="2">
    <source>
        <dbReference type="EMBL" id="NEV92897.1"/>
    </source>
</evidence>
<accession>A0A6B3R1I8</accession>
<dbReference type="Proteomes" id="UP000478505">
    <property type="component" value="Unassembled WGS sequence"/>
</dbReference>